<comment type="similarity">
    <text evidence="2">Belongs to the SAP domain-containing ribonucleoprotein family.</text>
</comment>
<feature type="region of interest" description="Disordered" evidence="3">
    <location>
        <begin position="37"/>
        <end position="123"/>
    </location>
</feature>
<dbReference type="InterPro" id="IPR040746">
    <property type="entry name" value="THO1_MOS11_C"/>
</dbReference>
<dbReference type="PANTHER" id="PTHR46551">
    <property type="entry name" value="SAP DOMAIN-CONTAINING RIBONUCLEOPROTEIN"/>
    <property type="match status" value="1"/>
</dbReference>
<sequence length="218" mass="24138">MADYSSLTVVQLKDLLTKRNLSVGGLKNELVQRLIKDDEESKGESEVSPQEQNQEQGSEPAAIEEPASQNITEKKEVSSEPKETNEPKEENKDVQKPSDGPSATASENEQAAASTAAPALSPEEIKAKALDLLNKKLHRANKFGQDQADIDSLQRQINRVEKFGVDLNSKLAEELGLVSRKNEPESGNNGKFKNRNKNANNRSRVSKNRRGNRSGYRR</sequence>
<accession>A0A6C1DQ57</accession>
<proteinExistence type="inferred from homology"/>
<dbReference type="PANTHER" id="PTHR46551:SF1">
    <property type="entry name" value="SAP DOMAIN-CONTAINING RIBONUCLEOPROTEIN"/>
    <property type="match status" value="1"/>
</dbReference>
<dbReference type="EMBL" id="CP048986">
    <property type="protein sequence ID" value="QID79158.1"/>
    <property type="molecule type" value="Genomic_DNA"/>
</dbReference>
<feature type="compositionally biased region" description="Basic residues" evidence="3">
    <location>
        <begin position="204"/>
        <end position="218"/>
    </location>
</feature>
<dbReference type="Gene3D" id="1.10.720.30">
    <property type="entry name" value="SAP domain"/>
    <property type="match status" value="1"/>
</dbReference>
<dbReference type="AlphaFoldDB" id="A0A6C1DQ57"/>
<dbReference type="FunFam" id="1.10.720.30:FF:000025">
    <property type="entry name" value="Protein THO1"/>
    <property type="match status" value="1"/>
</dbReference>
<name>A0A6C1DQ57_SACPS</name>
<dbReference type="InterPro" id="IPR052240">
    <property type="entry name" value="SAP_domain_ribonucleoprotein"/>
</dbReference>
<feature type="compositionally biased region" description="Low complexity" evidence="3">
    <location>
        <begin position="102"/>
        <end position="122"/>
    </location>
</feature>
<feature type="domain" description="SAP" evidence="4">
    <location>
        <begin position="4"/>
        <end position="38"/>
    </location>
</feature>
<evidence type="ECO:0000256" key="1">
    <source>
        <dbReference type="ARBA" id="ARBA00022553"/>
    </source>
</evidence>
<feature type="region of interest" description="Disordered" evidence="3">
    <location>
        <begin position="177"/>
        <end position="218"/>
    </location>
</feature>
<evidence type="ECO:0000259" key="4">
    <source>
        <dbReference type="PROSITE" id="PS50800"/>
    </source>
</evidence>
<gene>
    <name evidence="5" type="primary">THO1_1</name>
    <name evidence="5" type="ORF">GRS66_001399</name>
</gene>
<dbReference type="SUPFAM" id="SSF68906">
    <property type="entry name" value="SAP domain"/>
    <property type="match status" value="1"/>
</dbReference>
<evidence type="ECO:0000256" key="2">
    <source>
        <dbReference type="ARBA" id="ARBA00046328"/>
    </source>
</evidence>
<keyword evidence="6" id="KW-1185">Reference proteome</keyword>
<protein>
    <submittedName>
        <fullName evidence="5">Suppressor of the transcriptional defect of hpr1 by overexpression</fullName>
    </submittedName>
</protein>
<dbReference type="Pfam" id="PF02037">
    <property type="entry name" value="SAP"/>
    <property type="match status" value="1"/>
</dbReference>
<evidence type="ECO:0000256" key="3">
    <source>
        <dbReference type="SAM" id="MobiDB-lite"/>
    </source>
</evidence>
<dbReference type="InterPro" id="IPR036361">
    <property type="entry name" value="SAP_dom_sf"/>
</dbReference>
<dbReference type="OrthoDB" id="445357at2759"/>
<dbReference type="Proteomes" id="UP000501346">
    <property type="component" value="Chromosome ScV"/>
</dbReference>
<feature type="compositionally biased region" description="Polar residues" evidence="3">
    <location>
        <begin position="47"/>
        <end position="57"/>
    </location>
</feature>
<organism evidence="5 6">
    <name type="scientific">Saccharomyces pastorianus</name>
    <name type="common">Lager yeast</name>
    <name type="synonym">Saccharomyces cerevisiae x Saccharomyces eubayanus</name>
    <dbReference type="NCBI Taxonomy" id="27292"/>
    <lineage>
        <taxon>Eukaryota</taxon>
        <taxon>Fungi</taxon>
        <taxon>Dikarya</taxon>
        <taxon>Ascomycota</taxon>
        <taxon>Saccharomycotina</taxon>
        <taxon>Saccharomycetes</taxon>
        <taxon>Saccharomycetales</taxon>
        <taxon>Saccharomycetaceae</taxon>
        <taxon>Saccharomyces</taxon>
    </lineage>
</organism>
<dbReference type="GO" id="GO:0005634">
    <property type="term" value="C:nucleus"/>
    <property type="evidence" value="ECO:0007669"/>
    <property type="project" value="TreeGrafter"/>
</dbReference>
<dbReference type="InterPro" id="IPR003034">
    <property type="entry name" value="SAP_dom"/>
</dbReference>
<dbReference type="Pfam" id="PF18592">
    <property type="entry name" value="Tho1_MOS11_C"/>
    <property type="match status" value="1"/>
</dbReference>
<reference evidence="5 6" key="1">
    <citation type="journal article" date="2019" name="BMC Genomics">
        <title>Chromosome level assembly and comparative genome analysis confirm lager-brewing yeasts originated from a single hybridization.</title>
        <authorList>
            <person name="Salazar A.N."/>
            <person name="Gorter de Vries A.R."/>
            <person name="van den Broek M."/>
            <person name="Brouwers N."/>
            <person name="de la Torre Cortes P."/>
            <person name="Kuijpers N.G.A."/>
            <person name="Daran J.G."/>
            <person name="Abeel T."/>
        </authorList>
    </citation>
    <scope>NUCLEOTIDE SEQUENCE [LARGE SCALE GENOMIC DNA]</scope>
    <source>
        <strain evidence="5 6">CBS 1483</strain>
    </source>
</reference>
<dbReference type="PROSITE" id="PS50800">
    <property type="entry name" value="SAP"/>
    <property type="match status" value="1"/>
</dbReference>
<evidence type="ECO:0000313" key="6">
    <source>
        <dbReference type="Proteomes" id="UP000501346"/>
    </source>
</evidence>
<dbReference type="SMART" id="SM00513">
    <property type="entry name" value="SAP"/>
    <property type="match status" value="1"/>
</dbReference>
<feature type="compositionally biased region" description="Basic and acidic residues" evidence="3">
    <location>
        <begin position="72"/>
        <end position="96"/>
    </location>
</feature>
<keyword evidence="1" id="KW-0597">Phosphoprotein</keyword>
<feature type="compositionally biased region" description="Low complexity" evidence="3">
    <location>
        <begin position="186"/>
        <end position="203"/>
    </location>
</feature>
<dbReference type="GO" id="GO:0016973">
    <property type="term" value="P:poly(A)+ mRNA export from nucleus"/>
    <property type="evidence" value="ECO:0007669"/>
    <property type="project" value="TreeGrafter"/>
</dbReference>
<evidence type="ECO:0000313" key="5">
    <source>
        <dbReference type="EMBL" id="QID79158.1"/>
    </source>
</evidence>
<dbReference type="SMR" id="A0A6C1DQ57"/>